<dbReference type="InterPro" id="IPR045864">
    <property type="entry name" value="aa-tRNA-synth_II/BPL/LPL"/>
</dbReference>
<gene>
    <name evidence="3" type="ORF">GJV76_07535</name>
</gene>
<dbReference type="NCBIfam" id="TIGR00121">
    <property type="entry name" value="birA_ligase"/>
    <property type="match status" value="1"/>
</dbReference>
<keyword evidence="4" id="KW-1185">Reference proteome</keyword>
<accession>A0A6I3LN31</accession>
<evidence type="ECO:0000256" key="1">
    <source>
        <dbReference type="ARBA" id="ARBA00022598"/>
    </source>
</evidence>
<name>A0A6I3LN31_9FLAO</name>
<dbReference type="Pfam" id="PF03099">
    <property type="entry name" value="BPL_LplA_LipB"/>
    <property type="match status" value="1"/>
</dbReference>
<dbReference type="PANTHER" id="PTHR12835">
    <property type="entry name" value="BIOTIN PROTEIN LIGASE"/>
    <property type="match status" value="1"/>
</dbReference>
<organism evidence="3 4">
    <name type="scientific">Myroides albus</name>
    <dbReference type="NCBI Taxonomy" id="2562892"/>
    <lineage>
        <taxon>Bacteria</taxon>
        <taxon>Pseudomonadati</taxon>
        <taxon>Bacteroidota</taxon>
        <taxon>Flavobacteriia</taxon>
        <taxon>Flavobacteriales</taxon>
        <taxon>Flavobacteriaceae</taxon>
        <taxon>Myroides</taxon>
    </lineage>
</organism>
<sequence>MNVIKLDATASTNTYLKDLLTSYDLDNFTVVSTENQFAGRGQRGEVWSSEVGSNLTFSVLVRDFLFEVEDVFCLNIIAALAVRSAVKKIFTLELDVKWPNDILSVNRKVGGILIENIFKAEGAITSIVGIGLNVNQVQFTDLIKATSLALLLGSQIDKDALMLKVVEELEMYCQRLQKGEKENLWQEYLDVLYRKGVPSAFELPTGKRFMGIIIGVSMYGFLQVKLEDDSVEEFGVKEIKLLY</sequence>
<dbReference type="SUPFAM" id="SSF55681">
    <property type="entry name" value="Class II aaRS and biotin synthetases"/>
    <property type="match status" value="1"/>
</dbReference>
<dbReference type="PROSITE" id="PS51733">
    <property type="entry name" value="BPL_LPL_CATALYTIC"/>
    <property type="match status" value="1"/>
</dbReference>
<evidence type="ECO:0000313" key="4">
    <source>
        <dbReference type="Proteomes" id="UP000438760"/>
    </source>
</evidence>
<dbReference type="RefSeq" id="WP_155092027.1">
    <property type="nucleotide sequence ID" value="NZ_CP102754.1"/>
</dbReference>
<dbReference type="GO" id="GO:0004077">
    <property type="term" value="F:biotin--[biotin carboxyl-carrier protein] ligase activity"/>
    <property type="evidence" value="ECO:0007669"/>
    <property type="project" value="UniProtKB-EC"/>
</dbReference>
<dbReference type="Gene3D" id="3.30.930.10">
    <property type="entry name" value="Bira Bifunctional Protein, Domain 2"/>
    <property type="match status" value="1"/>
</dbReference>
<dbReference type="PANTHER" id="PTHR12835:SF5">
    <property type="entry name" value="BIOTIN--PROTEIN LIGASE"/>
    <property type="match status" value="1"/>
</dbReference>
<dbReference type="AlphaFoldDB" id="A0A6I3LN31"/>
<keyword evidence="1 3" id="KW-0436">Ligase</keyword>
<comment type="caution">
    <text evidence="3">The sequence shown here is derived from an EMBL/GenBank/DDBJ whole genome shotgun (WGS) entry which is preliminary data.</text>
</comment>
<dbReference type="InterPro" id="IPR004143">
    <property type="entry name" value="BPL_LPL_catalytic"/>
</dbReference>
<dbReference type="InterPro" id="IPR004408">
    <property type="entry name" value="Biotin_CoA_COase_ligase"/>
</dbReference>
<dbReference type="OrthoDB" id="9807064at2"/>
<dbReference type="EC" id="6.3.4.15" evidence="3"/>
<feature type="domain" description="BPL/LPL catalytic" evidence="2">
    <location>
        <begin position="1"/>
        <end position="177"/>
    </location>
</feature>
<evidence type="ECO:0000259" key="2">
    <source>
        <dbReference type="PROSITE" id="PS51733"/>
    </source>
</evidence>
<reference evidence="3 4" key="1">
    <citation type="submission" date="2019-11" db="EMBL/GenBank/DDBJ databases">
        <title>Genome of Strain BIT-d1.</title>
        <authorList>
            <person name="Yang Y."/>
        </authorList>
    </citation>
    <scope>NUCLEOTIDE SEQUENCE [LARGE SCALE GENOMIC DNA]</scope>
    <source>
        <strain evidence="3 4">BIT-d1</strain>
    </source>
</reference>
<dbReference type="CDD" id="cd16442">
    <property type="entry name" value="BPL"/>
    <property type="match status" value="1"/>
</dbReference>
<dbReference type="GO" id="GO:0005737">
    <property type="term" value="C:cytoplasm"/>
    <property type="evidence" value="ECO:0007669"/>
    <property type="project" value="TreeGrafter"/>
</dbReference>
<protein>
    <submittedName>
        <fullName evidence="3">Biotin--[acetyl-CoA-carboxylase] ligase</fullName>
        <ecNumber evidence="3">6.3.4.15</ecNumber>
    </submittedName>
</protein>
<dbReference type="EMBL" id="WMJX01000012">
    <property type="protein sequence ID" value="MTG97991.1"/>
    <property type="molecule type" value="Genomic_DNA"/>
</dbReference>
<dbReference type="Proteomes" id="UP000438760">
    <property type="component" value="Unassembled WGS sequence"/>
</dbReference>
<evidence type="ECO:0000313" key="3">
    <source>
        <dbReference type="EMBL" id="MTG97991.1"/>
    </source>
</evidence>
<proteinExistence type="predicted"/>